<dbReference type="InterPro" id="IPR029044">
    <property type="entry name" value="Nucleotide-diphossugar_trans"/>
</dbReference>
<evidence type="ECO:0000259" key="1">
    <source>
        <dbReference type="Pfam" id="PF00535"/>
    </source>
</evidence>
<name>A0A1M7T560_9FIRM</name>
<dbReference type="InterPro" id="IPR001173">
    <property type="entry name" value="Glyco_trans_2-like"/>
</dbReference>
<dbReference type="GO" id="GO:0016740">
    <property type="term" value="F:transferase activity"/>
    <property type="evidence" value="ECO:0007669"/>
    <property type="project" value="UniProtKB-KW"/>
</dbReference>
<feature type="domain" description="Glycosyltransferase 2-like" evidence="1">
    <location>
        <begin position="9"/>
        <end position="136"/>
    </location>
</feature>
<dbReference type="CDD" id="cd04179">
    <property type="entry name" value="DPM_DPG-synthase_like"/>
    <property type="match status" value="1"/>
</dbReference>
<evidence type="ECO:0000313" key="3">
    <source>
        <dbReference type="Proteomes" id="UP000184097"/>
    </source>
</evidence>
<proteinExistence type="predicted"/>
<dbReference type="RefSeq" id="WP_242946522.1">
    <property type="nucleotide sequence ID" value="NZ_FRDH01000017.1"/>
</dbReference>
<evidence type="ECO:0000313" key="2">
    <source>
        <dbReference type="EMBL" id="SHN65802.1"/>
    </source>
</evidence>
<organism evidence="2 3">
    <name type="scientific">Butyrivibrio hungatei DSM 14810</name>
    <dbReference type="NCBI Taxonomy" id="1121132"/>
    <lineage>
        <taxon>Bacteria</taxon>
        <taxon>Bacillati</taxon>
        <taxon>Bacillota</taxon>
        <taxon>Clostridia</taxon>
        <taxon>Lachnospirales</taxon>
        <taxon>Lachnospiraceae</taxon>
        <taxon>Butyrivibrio</taxon>
    </lineage>
</organism>
<dbReference type="Proteomes" id="UP000184097">
    <property type="component" value="Unassembled WGS sequence"/>
</dbReference>
<accession>A0A1M7T560</accession>
<dbReference type="SUPFAM" id="SSF53448">
    <property type="entry name" value="Nucleotide-diphospho-sugar transferases"/>
    <property type="match status" value="1"/>
</dbReference>
<dbReference type="EMBL" id="FRDH01000017">
    <property type="protein sequence ID" value="SHN65802.1"/>
    <property type="molecule type" value="Genomic_DNA"/>
</dbReference>
<dbReference type="AlphaFoldDB" id="A0A1M7T560"/>
<dbReference type="Pfam" id="PF00535">
    <property type="entry name" value="Glycos_transf_2"/>
    <property type="match status" value="1"/>
</dbReference>
<dbReference type="PANTHER" id="PTHR48090:SF6">
    <property type="entry name" value="SLR5056 PROTEIN"/>
    <property type="match status" value="1"/>
</dbReference>
<keyword evidence="2" id="KW-0808">Transferase</keyword>
<protein>
    <submittedName>
        <fullName evidence="2">Glycosyltransferase involved in cell wall bisynthesis</fullName>
    </submittedName>
</protein>
<gene>
    <name evidence="2" type="ORF">SAMN02745247_03013</name>
</gene>
<dbReference type="Gene3D" id="3.90.550.10">
    <property type="entry name" value="Spore Coat Polysaccharide Biosynthesis Protein SpsA, Chain A"/>
    <property type="match status" value="1"/>
</dbReference>
<sequence>MMANDTLYIVMPAYNEVENIESVINQWYPIIEEKNEKSKIIVADSGSNDGTHELLERMSLDHSKLAVLSDTGKFHGPKLMALYRFAIEDGAEYVFQTDSDGQTSPDEFEMFWNERANFDAIIGYRSERGDGKGRAFVEKVVCILVRIFFGVKVPDANAPFRLMKGDALKKYIDKLPEDFNIPNIMFTVYFSYYGEKTKFLPISFKSRQAGKNSIDLVKIVKIGWKALKDFRMLRTKM</sequence>
<dbReference type="PANTHER" id="PTHR48090">
    <property type="entry name" value="UNDECAPRENYL-PHOSPHATE 4-DEOXY-4-FORMAMIDO-L-ARABINOSE TRANSFERASE-RELATED"/>
    <property type="match status" value="1"/>
</dbReference>
<dbReference type="InterPro" id="IPR050256">
    <property type="entry name" value="Glycosyltransferase_2"/>
</dbReference>
<reference evidence="2 3" key="1">
    <citation type="submission" date="2016-12" db="EMBL/GenBank/DDBJ databases">
        <authorList>
            <person name="Song W.-J."/>
            <person name="Kurnit D.M."/>
        </authorList>
    </citation>
    <scope>NUCLEOTIDE SEQUENCE [LARGE SCALE GENOMIC DNA]</scope>
    <source>
        <strain evidence="2 3">DSM 14810</strain>
    </source>
</reference>